<evidence type="ECO:0000259" key="12">
    <source>
        <dbReference type="PROSITE" id="PS50011"/>
    </source>
</evidence>
<keyword evidence="10" id="KW-0175">Coiled coil</keyword>
<dbReference type="PROSITE" id="PS00107">
    <property type="entry name" value="PROTEIN_KINASE_ATP"/>
    <property type="match status" value="1"/>
</dbReference>
<dbReference type="EC" id="2.7.11.1" evidence="1"/>
<protein>
    <recommendedName>
        <fullName evidence="1">non-specific serine/threonine protein kinase</fullName>
        <ecNumber evidence="1">2.7.11.1</ecNumber>
    </recommendedName>
</protein>
<name>A0ABD4SZC6_9CYAN</name>
<dbReference type="PANTHER" id="PTHR24363:SF0">
    <property type="entry name" value="SERINE_THREONINE KINASE LIKE DOMAIN CONTAINING 1"/>
    <property type="match status" value="1"/>
</dbReference>
<dbReference type="SMART" id="SM00220">
    <property type="entry name" value="S_TKc"/>
    <property type="match status" value="1"/>
</dbReference>
<dbReference type="InterPro" id="IPR011009">
    <property type="entry name" value="Kinase-like_dom_sf"/>
</dbReference>
<evidence type="ECO:0000256" key="2">
    <source>
        <dbReference type="ARBA" id="ARBA00022527"/>
    </source>
</evidence>
<sequence>MLGQKLAGRYRLIKQLGQGGFGQAYLAEDEHLPDEYQCVVKRFHMGTQQQDDTLRTAKRLFDAEAKALHRLGHHDQLPKLLAHFEDGGEFFLVEEYIAGHSLEEELQAGAPFTETQVMDLLQDLLTILSFVHENNVIHRDIKPSNIIRRAADGRLVLIDFGAVKQVSTQIMSTTSLKPNTVVIGTPGYMPSEQFRGSPRPSSDVYAVGMIAIQGLTGLNPSLGELPEDETTGEICWQDQTSVSVGLAAILNKMVLYDFRERYRNASEALADLQAWRQSQAEEIFPPNAGDSLATDLRDPDSKTPDPLTVAQPTPSIPPTAVFSPAALPEPTVVQQAGPVQGSEATVSASLQSGSEAELSAATQILVGKASEPSKPQSGSFGSRKLRWVLGGGLTIALSGTVLALGSPHLRPLCSTLGNCSASIKARSSYAEALQTLEKISLQIKSAQSIADLRSLKNTMTSALQTIEQVRSRSNQVIAAEDQPQLATYQDQLTVLNQKIDQEVKAENQYRQGIAKATIAFKAKAQAKTLEALEENRNQWQAALKSLESVPKPSFVFTKAQTKMKDYQAHIKNINQQIDGILAEEEARRQRSAVRQSTPEQPAAPLYDPPPSQAAAAPEPYYPEDRSSYQEPPPASPEPAYQEPAPAPANPEPLWGGSNDPQSDPLW</sequence>
<dbReference type="Gene3D" id="1.10.510.10">
    <property type="entry name" value="Transferase(Phosphotransferase) domain 1"/>
    <property type="match status" value="1"/>
</dbReference>
<keyword evidence="5 13" id="KW-0418">Kinase</keyword>
<keyword evidence="2" id="KW-0723">Serine/threonine-protein kinase</keyword>
<feature type="region of interest" description="Disordered" evidence="11">
    <location>
        <begin position="585"/>
        <end position="666"/>
    </location>
</feature>
<keyword evidence="14" id="KW-1185">Reference proteome</keyword>
<dbReference type="InterPro" id="IPR017441">
    <property type="entry name" value="Protein_kinase_ATP_BS"/>
</dbReference>
<feature type="binding site" evidence="9">
    <location>
        <position position="41"/>
    </location>
    <ligand>
        <name>ATP</name>
        <dbReference type="ChEBI" id="CHEBI:30616"/>
    </ligand>
</feature>
<feature type="domain" description="Protein kinase" evidence="12">
    <location>
        <begin position="10"/>
        <end position="276"/>
    </location>
</feature>
<dbReference type="Gene3D" id="3.30.200.20">
    <property type="entry name" value="Phosphorylase Kinase, domain 1"/>
    <property type="match status" value="1"/>
</dbReference>
<evidence type="ECO:0000256" key="11">
    <source>
        <dbReference type="SAM" id="MobiDB-lite"/>
    </source>
</evidence>
<evidence type="ECO:0000256" key="6">
    <source>
        <dbReference type="ARBA" id="ARBA00022840"/>
    </source>
</evidence>
<evidence type="ECO:0000256" key="4">
    <source>
        <dbReference type="ARBA" id="ARBA00022741"/>
    </source>
</evidence>
<gene>
    <name evidence="13" type="ORF">QQ91_0001040</name>
</gene>
<dbReference type="GO" id="GO:0004674">
    <property type="term" value="F:protein serine/threonine kinase activity"/>
    <property type="evidence" value="ECO:0007669"/>
    <property type="project" value="UniProtKB-KW"/>
</dbReference>
<dbReference type="RefSeq" id="WP_166278913.1">
    <property type="nucleotide sequence ID" value="NZ_JTHE03000005.1"/>
</dbReference>
<comment type="caution">
    <text evidence="13">The sequence shown here is derived from an EMBL/GenBank/DDBJ whole genome shotgun (WGS) entry which is preliminary data.</text>
</comment>
<evidence type="ECO:0000256" key="5">
    <source>
        <dbReference type="ARBA" id="ARBA00022777"/>
    </source>
</evidence>
<keyword evidence="6 9" id="KW-0067">ATP-binding</keyword>
<comment type="catalytic activity">
    <reaction evidence="8">
        <text>L-seryl-[protein] + ATP = O-phospho-L-seryl-[protein] + ADP + H(+)</text>
        <dbReference type="Rhea" id="RHEA:17989"/>
        <dbReference type="Rhea" id="RHEA-COMP:9863"/>
        <dbReference type="Rhea" id="RHEA-COMP:11604"/>
        <dbReference type="ChEBI" id="CHEBI:15378"/>
        <dbReference type="ChEBI" id="CHEBI:29999"/>
        <dbReference type="ChEBI" id="CHEBI:30616"/>
        <dbReference type="ChEBI" id="CHEBI:83421"/>
        <dbReference type="ChEBI" id="CHEBI:456216"/>
        <dbReference type="EC" id="2.7.11.1"/>
    </reaction>
</comment>
<dbReference type="GO" id="GO:0005524">
    <property type="term" value="F:ATP binding"/>
    <property type="evidence" value="ECO:0007669"/>
    <property type="project" value="UniProtKB-UniRule"/>
</dbReference>
<evidence type="ECO:0000256" key="1">
    <source>
        <dbReference type="ARBA" id="ARBA00012513"/>
    </source>
</evidence>
<feature type="region of interest" description="Disordered" evidence="11">
    <location>
        <begin position="283"/>
        <end position="323"/>
    </location>
</feature>
<evidence type="ECO:0000313" key="14">
    <source>
        <dbReference type="Proteomes" id="UP000031561"/>
    </source>
</evidence>
<accession>A0ABD4SZC6</accession>
<evidence type="ECO:0000256" key="8">
    <source>
        <dbReference type="ARBA" id="ARBA00048679"/>
    </source>
</evidence>
<evidence type="ECO:0000256" key="7">
    <source>
        <dbReference type="ARBA" id="ARBA00047899"/>
    </source>
</evidence>
<keyword evidence="4 9" id="KW-0547">Nucleotide-binding</keyword>
<dbReference type="Proteomes" id="UP000031561">
    <property type="component" value="Unassembled WGS sequence"/>
</dbReference>
<dbReference type="Pfam" id="PF00069">
    <property type="entry name" value="Pkinase"/>
    <property type="match status" value="1"/>
</dbReference>
<proteinExistence type="predicted"/>
<dbReference type="AlphaFoldDB" id="A0ABD4SZC6"/>
<dbReference type="PANTHER" id="PTHR24363">
    <property type="entry name" value="SERINE/THREONINE PROTEIN KINASE"/>
    <property type="match status" value="1"/>
</dbReference>
<dbReference type="InterPro" id="IPR000719">
    <property type="entry name" value="Prot_kinase_dom"/>
</dbReference>
<evidence type="ECO:0000256" key="3">
    <source>
        <dbReference type="ARBA" id="ARBA00022679"/>
    </source>
</evidence>
<evidence type="ECO:0000313" key="13">
    <source>
        <dbReference type="EMBL" id="MCM1981417.1"/>
    </source>
</evidence>
<dbReference type="EMBL" id="JTHE03000005">
    <property type="protein sequence ID" value="MCM1981417.1"/>
    <property type="molecule type" value="Genomic_DNA"/>
</dbReference>
<dbReference type="SUPFAM" id="SSF56112">
    <property type="entry name" value="Protein kinase-like (PK-like)"/>
    <property type="match status" value="1"/>
</dbReference>
<evidence type="ECO:0000256" key="10">
    <source>
        <dbReference type="SAM" id="Coils"/>
    </source>
</evidence>
<dbReference type="PROSITE" id="PS50011">
    <property type="entry name" value="PROTEIN_KINASE_DOM"/>
    <property type="match status" value="1"/>
</dbReference>
<comment type="catalytic activity">
    <reaction evidence="7">
        <text>L-threonyl-[protein] + ATP = O-phospho-L-threonyl-[protein] + ADP + H(+)</text>
        <dbReference type="Rhea" id="RHEA:46608"/>
        <dbReference type="Rhea" id="RHEA-COMP:11060"/>
        <dbReference type="Rhea" id="RHEA-COMP:11605"/>
        <dbReference type="ChEBI" id="CHEBI:15378"/>
        <dbReference type="ChEBI" id="CHEBI:30013"/>
        <dbReference type="ChEBI" id="CHEBI:30616"/>
        <dbReference type="ChEBI" id="CHEBI:61977"/>
        <dbReference type="ChEBI" id="CHEBI:456216"/>
        <dbReference type="EC" id="2.7.11.1"/>
    </reaction>
</comment>
<reference evidence="13 14" key="1">
    <citation type="journal article" date="2015" name="Genome Announc.">
        <title>Draft Genome Sequence of Filamentous Marine Cyanobacterium Lyngbya confervoides Strain BDU141951.</title>
        <authorList>
            <person name="Chandrababunaidu M.M."/>
            <person name="Sen D."/>
            <person name="Tripathy S."/>
        </authorList>
    </citation>
    <scope>NUCLEOTIDE SEQUENCE [LARGE SCALE GENOMIC DNA]</scope>
    <source>
        <strain evidence="13 14">BDU141951</strain>
    </source>
</reference>
<keyword evidence="3" id="KW-0808">Transferase</keyword>
<organism evidence="13 14">
    <name type="scientific">Lyngbya confervoides BDU141951</name>
    <dbReference type="NCBI Taxonomy" id="1574623"/>
    <lineage>
        <taxon>Bacteria</taxon>
        <taxon>Bacillati</taxon>
        <taxon>Cyanobacteriota</taxon>
        <taxon>Cyanophyceae</taxon>
        <taxon>Oscillatoriophycideae</taxon>
        <taxon>Oscillatoriales</taxon>
        <taxon>Microcoleaceae</taxon>
        <taxon>Lyngbya</taxon>
    </lineage>
</organism>
<evidence type="ECO:0000256" key="9">
    <source>
        <dbReference type="PROSITE-ProRule" id="PRU10141"/>
    </source>
</evidence>
<dbReference type="CDD" id="cd14014">
    <property type="entry name" value="STKc_PknB_like"/>
    <property type="match status" value="1"/>
</dbReference>
<feature type="coiled-coil region" evidence="10">
    <location>
        <begin position="522"/>
        <end position="583"/>
    </location>
</feature>